<dbReference type="GeneID" id="87865605"/>
<evidence type="ECO:0000313" key="3">
    <source>
        <dbReference type="Proteomes" id="UP001278500"/>
    </source>
</evidence>
<evidence type="ECO:0000313" key="2">
    <source>
        <dbReference type="EMBL" id="KAK3341033.1"/>
    </source>
</evidence>
<feature type="compositionally biased region" description="Polar residues" evidence="1">
    <location>
        <begin position="55"/>
        <end position="70"/>
    </location>
</feature>
<dbReference type="AlphaFoldDB" id="A0AAE0JBM4"/>
<reference evidence="2" key="2">
    <citation type="submission" date="2023-06" db="EMBL/GenBank/DDBJ databases">
        <authorList>
            <consortium name="Lawrence Berkeley National Laboratory"/>
            <person name="Haridas S."/>
            <person name="Hensen N."/>
            <person name="Bonometti L."/>
            <person name="Westerberg I."/>
            <person name="Brannstrom I.O."/>
            <person name="Guillou S."/>
            <person name="Cros-Aarteil S."/>
            <person name="Calhoun S."/>
            <person name="Kuo A."/>
            <person name="Mondo S."/>
            <person name="Pangilinan J."/>
            <person name="Riley R."/>
            <person name="Labutti K."/>
            <person name="Andreopoulos B."/>
            <person name="Lipzen A."/>
            <person name="Chen C."/>
            <person name="Yanf M."/>
            <person name="Daum C."/>
            <person name="Ng V."/>
            <person name="Clum A."/>
            <person name="Steindorff A."/>
            <person name="Ohm R."/>
            <person name="Martin F."/>
            <person name="Silar P."/>
            <person name="Natvig D."/>
            <person name="Lalanne C."/>
            <person name="Gautier V."/>
            <person name="Ament-Velasquez S.L."/>
            <person name="Kruys A."/>
            <person name="Hutchinson M.I."/>
            <person name="Powell A.J."/>
            <person name="Barry K."/>
            <person name="Miller A.N."/>
            <person name="Grigoriev I.V."/>
            <person name="Debuchy R."/>
            <person name="Gladieux P."/>
            <person name="Thoren M.H."/>
            <person name="Johannesson H."/>
        </authorList>
    </citation>
    <scope>NUCLEOTIDE SEQUENCE</scope>
    <source>
        <strain evidence="2">CBS 560.94</strain>
    </source>
</reference>
<dbReference type="RefSeq" id="XP_062679975.1">
    <property type="nucleotide sequence ID" value="XM_062828451.1"/>
</dbReference>
<sequence>MDRVLDALLELCRNRGYLDHPVGLSNEDVRDGLNDETTLLWSPQACSLRKPKKSAPQSMQQQHMTPSASPTLKIPRTWYVRPVNMSLGKMKKEILETNGRESEANPPSEPPISVYPYGGGLNIKPVDFATQLCPGISQAIKWEGTSLREIPAGPTKFIIDEQGGKIRKELVARLP</sequence>
<dbReference type="EMBL" id="JAUEPP010000006">
    <property type="protein sequence ID" value="KAK3341033.1"/>
    <property type="molecule type" value="Genomic_DNA"/>
</dbReference>
<evidence type="ECO:0000256" key="1">
    <source>
        <dbReference type="SAM" id="MobiDB-lite"/>
    </source>
</evidence>
<gene>
    <name evidence="2" type="ORF">B0H65DRAFT_511056</name>
</gene>
<accession>A0AAE0JBM4</accession>
<organism evidence="2 3">
    <name type="scientific">Neurospora tetraspora</name>
    <dbReference type="NCBI Taxonomy" id="94610"/>
    <lineage>
        <taxon>Eukaryota</taxon>
        <taxon>Fungi</taxon>
        <taxon>Dikarya</taxon>
        <taxon>Ascomycota</taxon>
        <taxon>Pezizomycotina</taxon>
        <taxon>Sordariomycetes</taxon>
        <taxon>Sordariomycetidae</taxon>
        <taxon>Sordariales</taxon>
        <taxon>Sordariaceae</taxon>
        <taxon>Neurospora</taxon>
    </lineage>
</organism>
<comment type="caution">
    <text evidence="2">The sequence shown here is derived from an EMBL/GenBank/DDBJ whole genome shotgun (WGS) entry which is preliminary data.</text>
</comment>
<reference evidence="2" key="1">
    <citation type="journal article" date="2023" name="Mol. Phylogenet. Evol.">
        <title>Genome-scale phylogeny and comparative genomics of the fungal order Sordariales.</title>
        <authorList>
            <person name="Hensen N."/>
            <person name="Bonometti L."/>
            <person name="Westerberg I."/>
            <person name="Brannstrom I.O."/>
            <person name="Guillou S."/>
            <person name="Cros-Aarteil S."/>
            <person name="Calhoun S."/>
            <person name="Haridas S."/>
            <person name="Kuo A."/>
            <person name="Mondo S."/>
            <person name="Pangilinan J."/>
            <person name="Riley R."/>
            <person name="LaButti K."/>
            <person name="Andreopoulos B."/>
            <person name="Lipzen A."/>
            <person name="Chen C."/>
            <person name="Yan M."/>
            <person name="Daum C."/>
            <person name="Ng V."/>
            <person name="Clum A."/>
            <person name="Steindorff A."/>
            <person name="Ohm R.A."/>
            <person name="Martin F."/>
            <person name="Silar P."/>
            <person name="Natvig D.O."/>
            <person name="Lalanne C."/>
            <person name="Gautier V."/>
            <person name="Ament-Velasquez S.L."/>
            <person name="Kruys A."/>
            <person name="Hutchinson M.I."/>
            <person name="Powell A.J."/>
            <person name="Barry K."/>
            <person name="Miller A.N."/>
            <person name="Grigoriev I.V."/>
            <person name="Debuchy R."/>
            <person name="Gladieux P."/>
            <person name="Hiltunen Thoren M."/>
            <person name="Johannesson H."/>
        </authorList>
    </citation>
    <scope>NUCLEOTIDE SEQUENCE</scope>
    <source>
        <strain evidence="2">CBS 560.94</strain>
    </source>
</reference>
<proteinExistence type="predicted"/>
<feature type="region of interest" description="Disordered" evidence="1">
    <location>
        <begin position="50"/>
        <end position="70"/>
    </location>
</feature>
<dbReference type="Proteomes" id="UP001278500">
    <property type="component" value="Unassembled WGS sequence"/>
</dbReference>
<name>A0AAE0JBM4_9PEZI</name>
<protein>
    <submittedName>
        <fullName evidence="2">Uncharacterized protein</fullName>
    </submittedName>
</protein>
<keyword evidence="3" id="KW-1185">Reference proteome</keyword>